<sequence length="1020" mass="111861">MRLPVLAVFTLFPLLFGPAVHAQAPEGPEPAPAPASETAPTAVPEADAAKLACPDAFRIYSEAAGGDDKALPSVPKTPVTGTPDPAQAAERKEDKITAAQKRLADMIKKSGEKSARTAQAYRLLARDYRDAAQYEDAVKVLETAMRITSKLPKKKSTELGDIQMELAQTYTNKGDRLSALSMYGAARKSFEDAVGPNHPKVALALHNIGKVDLNMTQYQAALEAFRTARSVYEANLPDETSHLVELLIDTASIHARIGNRETGLAFAKEAAALAQEKLGPEHRTTALALHFTGTVNRSMGRSKDALADLGAAMRVYLGNEARTRKRIPEVLDDVSVALVRTGCLDRAIEVQTLSIGHYAALYGENHNRVAAAYHRLGGLYRETGKFTEARAPLFKAASIYEHIFGPNHRRIADVYSDLASSSARIALNSEALRYGFRALRIRTANKQADPEDLRQSYWSLSIVLKQQGNLTAAVAFAKMAVNINQEIRSQNRNLPPEMTRALAGRYRELYEYLANMLIGAGRLQEAQQVLDLIKQQELFDFVRRDANEAQAVEGRAALTPTEADLSAKIMELVEEPISAASEIEALKKKQAEKGLTKEEEALVAMLEQSLSDQFRKQQTAIDTLLAEVENSNREIEREVNKLDLDLVDATQERLKALKGRAVELQIASLDDALHIFLTTERTGIYKEVPVGRKEVAQLVFRAWSSTANRDPEAREHLKRLYDILIKPIEPELKASKAEVLMFNLGGVLRYAPLAALYSGDHYLIQDYAIALSTTAANTRYEALPRERGKAAGFGVTKPHEGFSALPGVADELEAVFDGADTKGFLAGKPLMDERFNSLSMGEALKAKPLYLHVASHFRLVPGDAGNSVLLLGDGRRLSLDEFRKEERFRLTDLDLLTLSACETAGGVDQTGAEIESFASVVQKRGASAVLATLWPIADSSTSLLMAEFYKHFLAAGEDKATALRKAQIAMLKGELKPKGVLTASRSANEMIETPINALSEEPGFQHPYFWSAFILMGNWL</sequence>
<protein>
    <submittedName>
        <fullName evidence="1">CHAT domain-containing protein</fullName>
    </submittedName>
</protein>
<organism evidence="1 2">
    <name type="scientific">Taklimakanibacter albus</name>
    <dbReference type="NCBI Taxonomy" id="2800327"/>
    <lineage>
        <taxon>Bacteria</taxon>
        <taxon>Pseudomonadati</taxon>
        <taxon>Pseudomonadota</taxon>
        <taxon>Alphaproteobacteria</taxon>
        <taxon>Hyphomicrobiales</taxon>
        <taxon>Aestuariivirgaceae</taxon>
        <taxon>Taklimakanibacter</taxon>
    </lineage>
</organism>
<gene>
    <name evidence="1" type="ORF">JHL16_02745</name>
</gene>
<reference evidence="1" key="1">
    <citation type="submission" date="2021-01" db="EMBL/GenBank/DDBJ databases">
        <authorList>
            <person name="Sun Q."/>
        </authorList>
    </citation>
    <scope>NUCLEOTIDE SEQUENCE</scope>
    <source>
        <strain evidence="1">YIM B02566</strain>
    </source>
</reference>
<comment type="caution">
    <text evidence="1">The sequence shown here is derived from an EMBL/GenBank/DDBJ whole genome shotgun (WGS) entry which is preliminary data.</text>
</comment>
<proteinExistence type="predicted"/>
<accession>A0ACC5QXZ2</accession>
<evidence type="ECO:0000313" key="2">
    <source>
        <dbReference type="Proteomes" id="UP000616151"/>
    </source>
</evidence>
<dbReference type="EMBL" id="JAENHL010000004">
    <property type="protein sequence ID" value="MBK1865256.1"/>
    <property type="molecule type" value="Genomic_DNA"/>
</dbReference>
<name>A0ACC5QXZ2_9HYPH</name>
<evidence type="ECO:0000313" key="1">
    <source>
        <dbReference type="EMBL" id="MBK1865256.1"/>
    </source>
</evidence>
<dbReference type="Proteomes" id="UP000616151">
    <property type="component" value="Unassembled WGS sequence"/>
</dbReference>
<keyword evidence="2" id="KW-1185">Reference proteome</keyword>